<dbReference type="RefSeq" id="WP_100543549.1">
    <property type="nucleotide sequence ID" value="NZ_PHQY01000646.1"/>
</dbReference>
<dbReference type="AlphaFoldDB" id="A0A2M9Q4B7"/>
<dbReference type="PROSITE" id="PS51186">
    <property type="entry name" value="GNAT"/>
    <property type="match status" value="1"/>
</dbReference>
<feature type="domain" description="N-acetyltransferase" evidence="1">
    <location>
        <begin position="3"/>
        <end position="152"/>
    </location>
</feature>
<dbReference type="EMBL" id="PHQY01000646">
    <property type="protein sequence ID" value="PJO42903.1"/>
    <property type="molecule type" value="Genomic_DNA"/>
</dbReference>
<reference evidence="2 3" key="1">
    <citation type="submission" date="2017-11" db="EMBL/GenBank/DDBJ databases">
        <title>Bacterial isolate from king chilli rhizosphere.</title>
        <authorList>
            <person name="Takhelmayum P."/>
            <person name="Sarangthem I."/>
        </authorList>
    </citation>
    <scope>NUCLEOTIDE SEQUENCE [LARGE SCALE GENOMIC DNA]</scope>
    <source>
        <strain evidence="3">t26</strain>
    </source>
</reference>
<evidence type="ECO:0000313" key="2">
    <source>
        <dbReference type="EMBL" id="PJO42903.1"/>
    </source>
</evidence>
<accession>A0A2M9Q4B7</accession>
<evidence type="ECO:0000313" key="3">
    <source>
        <dbReference type="Proteomes" id="UP000232101"/>
    </source>
</evidence>
<dbReference type="InterPro" id="IPR000182">
    <property type="entry name" value="GNAT_dom"/>
</dbReference>
<dbReference type="GO" id="GO:0016747">
    <property type="term" value="F:acyltransferase activity, transferring groups other than amino-acyl groups"/>
    <property type="evidence" value="ECO:0007669"/>
    <property type="project" value="InterPro"/>
</dbReference>
<dbReference type="Pfam" id="PF13302">
    <property type="entry name" value="Acetyltransf_3"/>
    <property type="match status" value="1"/>
</dbReference>
<gene>
    <name evidence="2" type="ORF">CWD94_14040</name>
</gene>
<dbReference type="SUPFAM" id="SSF55729">
    <property type="entry name" value="Acyl-CoA N-acyltransferases (Nat)"/>
    <property type="match status" value="1"/>
</dbReference>
<dbReference type="PANTHER" id="PTHR43415">
    <property type="entry name" value="SPERMIDINE N(1)-ACETYLTRANSFERASE"/>
    <property type="match status" value="1"/>
</dbReference>
<dbReference type="InterPro" id="IPR016181">
    <property type="entry name" value="Acyl_CoA_acyltransferase"/>
</dbReference>
<dbReference type="Proteomes" id="UP000232101">
    <property type="component" value="Unassembled WGS sequence"/>
</dbReference>
<evidence type="ECO:0000259" key="1">
    <source>
        <dbReference type="PROSITE" id="PS51186"/>
    </source>
</evidence>
<protein>
    <submittedName>
        <fullName evidence="2">GNAT family N-acetyltransferase</fullName>
    </submittedName>
</protein>
<proteinExistence type="predicted"/>
<comment type="caution">
    <text evidence="2">The sequence shown here is derived from an EMBL/GenBank/DDBJ whole genome shotgun (WGS) entry which is preliminary data.</text>
</comment>
<dbReference type="Gene3D" id="3.40.630.30">
    <property type="match status" value="1"/>
</dbReference>
<dbReference type="PANTHER" id="PTHR43415:SF3">
    <property type="entry name" value="GNAT-FAMILY ACETYLTRANSFERASE"/>
    <property type="match status" value="1"/>
</dbReference>
<name>A0A2M9Q4B7_9BACI</name>
<keyword evidence="2" id="KW-0808">Transferase</keyword>
<organism evidence="2 3">
    <name type="scientific">Lysinibacillus xylanilyticus</name>
    <dbReference type="NCBI Taxonomy" id="582475"/>
    <lineage>
        <taxon>Bacteria</taxon>
        <taxon>Bacillati</taxon>
        <taxon>Bacillota</taxon>
        <taxon>Bacilli</taxon>
        <taxon>Bacillales</taxon>
        <taxon>Bacillaceae</taxon>
        <taxon>Lysinibacillus</taxon>
    </lineage>
</organism>
<sequence>MTYKFEIMTQEQAEDIAHNWHYDGEYSFYDIEADEEDLAEFLDPETRGNSMFAVLKEDEIIGFFSVNKVNSNIYDIGLGMRPDLTGDGRGLEFLNAGIDFVQSRFTPDKITLSVAAFNRRAIKVYRKVGFKDIDTFMQDTNGSTYEFLKMVYEC</sequence>